<protein>
    <recommendedName>
        <fullName evidence="4">Tetratricopeptide repeat-containing protein</fullName>
    </recommendedName>
</protein>
<name>A0ABX4BWF2_FLAFR</name>
<keyword evidence="3" id="KW-1185">Reference proteome</keyword>
<dbReference type="EMBL" id="MUGV01000004">
    <property type="protein sequence ID" value="OXA82108.1"/>
    <property type="molecule type" value="Genomic_DNA"/>
</dbReference>
<dbReference type="InterPro" id="IPR011990">
    <property type="entry name" value="TPR-like_helical_dom_sf"/>
</dbReference>
<evidence type="ECO:0000313" key="3">
    <source>
        <dbReference type="Proteomes" id="UP000198382"/>
    </source>
</evidence>
<dbReference type="Gene3D" id="1.25.40.10">
    <property type="entry name" value="Tetratricopeptide repeat domain"/>
    <property type="match status" value="1"/>
</dbReference>
<dbReference type="SUPFAM" id="SSF48452">
    <property type="entry name" value="TPR-like"/>
    <property type="match status" value="1"/>
</dbReference>
<sequence>MKWFTSLMLKFRGKFSNSTTDKSFENLEKARKFYLANKYEEALVCLSTFSNSDAHPEAYKLKGDCLQRMDFHYNAIEDFDKAIETNPLEFSNYYSRAVSKKAILDFTGQIEDLHNAIYYYNKSAVLKRSVLRAFESDLLSAKMNIETLAKNASEITRTPTLEIKTHITESLHLIRKVKLKNVVLE</sequence>
<proteinExistence type="predicted"/>
<evidence type="ECO:0000256" key="1">
    <source>
        <dbReference type="PROSITE-ProRule" id="PRU00339"/>
    </source>
</evidence>
<dbReference type="RefSeq" id="WP_074658004.1">
    <property type="nucleotide sequence ID" value="NZ_MUGV01000004.1"/>
</dbReference>
<dbReference type="InterPro" id="IPR019734">
    <property type="entry name" value="TPR_rpt"/>
</dbReference>
<organism evidence="2 3">
    <name type="scientific">Flavobacterium frigidimaris</name>
    <dbReference type="NCBI Taxonomy" id="262320"/>
    <lineage>
        <taxon>Bacteria</taxon>
        <taxon>Pseudomonadati</taxon>
        <taxon>Bacteroidota</taxon>
        <taxon>Flavobacteriia</taxon>
        <taxon>Flavobacteriales</taxon>
        <taxon>Flavobacteriaceae</taxon>
        <taxon>Flavobacterium</taxon>
    </lineage>
</organism>
<feature type="repeat" description="TPR" evidence="1">
    <location>
        <begin position="56"/>
        <end position="89"/>
    </location>
</feature>
<dbReference type="Proteomes" id="UP000198382">
    <property type="component" value="Unassembled WGS sequence"/>
</dbReference>
<reference evidence="2 3" key="1">
    <citation type="submission" date="2016-11" db="EMBL/GenBank/DDBJ databases">
        <title>Whole genomes of Flavobacteriaceae.</title>
        <authorList>
            <person name="Stine C."/>
            <person name="Li C."/>
            <person name="Tadesse D."/>
        </authorList>
    </citation>
    <scope>NUCLEOTIDE SEQUENCE [LARGE SCALE GENOMIC DNA]</scope>
    <source>
        <strain evidence="2 3">DSM 15937</strain>
    </source>
</reference>
<accession>A0ABX4BWF2</accession>
<keyword evidence="1" id="KW-0802">TPR repeat</keyword>
<dbReference type="PROSITE" id="PS50005">
    <property type="entry name" value="TPR"/>
    <property type="match status" value="1"/>
</dbReference>
<evidence type="ECO:0000313" key="2">
    <source>
        <dbReference type="EMBL" id="OXA82108.1"/>
    </source>
</evidence>
<gene>
    <name evidence="2" type="ORF">B0A65_01760</name>
</gene>
<evidence type="ECO:0008006" key="4">
    <source>
        <dbReference type="Google" id="ProtNLM"/>
    </source>
</evidence>
<comment type="caution">
    <text evidence="2">The sequence shown here is derived from an EMBL/GenBank/DDBJ whole genome shotgun (WGS) entry which is preliminary data.</text>
</comment>